<dbReference type="PANTHER" id="PTHR31087">
    <property type="match status" value="1"/>
</dbReference>
<proteinExistence type="inferred from homology"/>
<dbReference type="Pfam" id="PF04525">
    <property type="entry name" value="LOR"/>
    <property type="match status" value="1"/>
</dbReference>
<evidence type="ECO:0000256" key="1">
    <source>
        <dbReference type="ARBA" id="ARBA00005437"/>
    </source>
</evidence>
<dbReference type="EMBL" id="LEKV01000519">
    <property type="protein sequence ID" value="KVI11267.1"/>
    <property type="molecule type" value="Genomic_DNA"/>
</dbReference>
<dbReference type="InterPro" id="IPR025659">
    <property type="entry name" value="Tubby-like_C"/>
</dbReference>
<dbReference type="SUPFAM" id="SSF54518">
    <property type="entry name" value="Tubby C-terminal domain-like"/>
    <property type="match status" value="1"/>
</dbReference>
<reference evidence="2 3" key="1">
    <citation type="journal article" date="2016" name="Sci. Rep.">
        <title>The genome sequence of the outbreeding globe artichoke constructed de novo incorporating a phase-aware low-pass sequencing strategy of F1 progeny.</title>
        <authorList>
            <person name="Scaglione D."/>
            <person name="Reyes-Chin-Wo S."/>
            <person name="Acquadro A."/>
            <person name="Froenicke L."/>
            <person name="Portis E."/>
            <person name="Beitel C."/>
            <person name="Tirone M."/>
            <person name="Mauro R."/>
            <person name="Lo Monaco A."/>
            <person name="Mauromicale G."/>
            <person name="Faccioli P."/>
            <person name="Cattivelli L."/>
            <person name="Rieseberg L."/>
            <person name="Michelmore R."/>
            <person name="Lanteri S."/>
        </authorList>
    </citation>
    <scope>NUCLEOTIDE SEQUENCE [LARGE SCALE GENOMIC DNA]</scope>
    <source>
        <strain evidence="2">2C</strain>
    </source>
</reference>
<gene>
    <name evidence="2" type="ORF">Ccrd_010325</name>
</gene>
<keyword evidence="3" id="KW-1185">Reference proteome</keyword>
<accession>A0A124SI15</accession>
<dbReference type="AlphaFoldDB" id="A0A124SI15"/>
<name>A0A124SI15_CYNCS</name>
<evidence type="ECO:0000313" key="2">
    <source>
        <dbReference type="EMBL" id="KVI11267.1"/>
    </source>
</evidence>
<dbReference type="PANTHER" id="PTHR31087:SF122">
    <property type="entry name" value="TUBBY-LIKE PROTEIN"/>
    <property type="match status" value="1"/>
</dbReference>
<organism evidence="2 3">
    <name type="scientific">Cynara cardunculus var. scolymus</name>
    <name type="common">Globe artichoke</name>
    <name type="synonym">Cynara scolymus</name>
    <dbReference type="NCBI Taxonomy" id="59895"/>
    <lineage>
        <taxon>Eukaryota</taxon>
        <taxon>Viridiplantae</taxon>
        <taxon>Streptophyta</taxon>
        <taxon>Embryophyta</taxon>
        <taxon>Tracheophyta</taxon>
        <taxon>Spermatophyta</taxon>
        <taxon>Magnoliopsida</taxon>
        <taxon>eudicotyledons</taxon>
        <taxon>Gunneridae</taxon>
        <taxon>Pentapetalae</taxon>
        <taxon>asterids</taxon>
        <taxon>campanulids</taxon>
        <taxon>Asterales</taxon>
        <taxon>Asteraceae</taxon>
        <taxon>Carduoideae</taxon>
        <taxon>Cardueae</taxon>
        <taxon>Carduinae</taxon>
        <taxon>Cynara</taxon>
    </lineage>
</organism>
<dbReference type="Gramene" id="KVI11267">
    <property type="protein sequence ID" value="KVI11267"/>
    <property type="gene ID" value="Ccrd_010325"/>
</dbReference>
<protein>
    <submittedName>
        <fullName evidence="2">LURP1-like domain-containing protein</fullName>
    </submittedName>
</protein>
<comment type="caution">
    <text evidence="2">The sequence shown here is derived from an EMBL/GenBank/DDBJ whole genome shotgun (WGS) entry which is preliminary data.</text>
</comment>
<dbReference type="InterPro" id="IPR038595">
    <property type="entry name" value="LOR_sf"/>
</dbReference>
<dbReference type="Gene3D" id="2.40.160.200">
    <property type="entry name" value="LURP1-related"/>
    <property type="match status" value="1"/>
</dbReference>
<evidence type="ECO:0000313" key="3">
    <source>
        <dbReference type="Proteomes" id="UP000243975"/>
    </source>
</evidence>
<dbReference type="InterPro" id="IPR007612">
    <property type="entry name" value="LOR"/>
</dbReference>
<dbReference type="Proteomes" id="UP000243975">
    <property type="component" value="Unassembled WGS sequence"/>
</dbReference>
<sequence>MMAQPSDAPVFIPVSVIGPQFISPFPLEVIVDTYSCGNLVITDTNHKIMLKVKPYSTNFHHQLLLLDADDRPIVTLRKKNMSGHDGWNVFRGDSKADPDMIFSTKTPHMIQFKETNVNVFMANKMSSKNGCDFNIKGSWAKRKCTVCVGDSSTTVAQVIFMHELQPMDNVKFSEDKFMVTIYPNVDYAFVVTLIAIVYAMESSEIKDVVAKEVAGIVAEAVVGAVLL</sequence>
<comment type="similarity">
    <text evidence="1">Belongs to the LOR family.</text>
</comment>
<dbReference type="STRING" id="59895.A0A124SI15"/>
<dbReference type="OMA" id="KHNQTRE"/>